<dbReference type="GO" id="GO:0097363">
    <property type="term" value="F:protein O-acetylglucosaminyltransferase activity"/>
    <property type="evidence" value="ECO:0007669"/>
    <property type="project" value="TreeGrafter"/>
</dbReference>
<feature type="non-terminal residue" evidence="1">
    <location>
        <position position="1"/>
    </location>
</feature>
<dbReference type="Pfam" id="PF13414">
    <property type="entry name" value="TPR_11"/>
    <property type="match status" value="1"/>
</dbReference>
<dbReference type="Gene3D" id="1.25.40.10">
    <property type="entry name" value="Tetratricopeptide repeat domain"/>
    <property type="match status" value="1"/>
</dbReference>
<dbReference type="InterPro" id="IPR011990">
    <property type="entry name" value="TPR-like_helical_dom_sf"/>
</dbReference>
<evidence type="ECO:0000313" key="1">
    <source>
        <dbReference type="EMBL" id="GAI11570.1"/>
    </source>
</evidence>
<dbReference type="PANTHER" id="PTHR44366">
    <property type="entry name" value="UDP-N-ACETYLGLUCOSAMINE--PEPTIDE N-ACETYLGLUCOSAMINYLTRANSFERASE 110 KDA SUBUNIT"/>
    <property type="match status" value="1"/>
</dbReference>
<dbReference type="EMBL" id="BARV01009047">
    <property type="protein sequence ID" value="GAI11570.1"/>
    <property type="molecule type" value="Genomic_DNA"/>
</dbReference>
<dbReference type="PROSITE" id="PS50293">
    <property type="entry name" value="TPR_REGION"/>
    <property type="match status" value="2"/>
</dbReference>
<proteinExistence type="predicted"/>
<name>X1MA53_9ZZZZ</name>
<reference evidence="1" key="1">
    <citation type="journal article" date="2014" name="Front. Microbiol.">
        <title>High frequency of phylogenetically diverse reductive dehalogenase-homologous genes in deep subseafloor sedimentary metagenomes.</title>
        <authorList>
            <person name="Kawai M."/>
            <person name="Futagami T."/>
            <person name="Toyoda A."/>
            <person name="Takaki Y."/>
            <person name="Nishi S."/>
            <person name="Hori S."/>
            <person name="Arai W."/>
            <person name="Tsubouchi T."/>
            <person name="Morono Y."/>
            <person name="Uchiyama I."/>
            <person name="Ito T."/>
            <person name="Fujiyama A."/>
            <person name="Inagaki F."/>
            <person name="Takami H."/>
        </authorList>
    </citation>
    <scope>NUCLEOTIDE SEQUENCE</scope>
    <source>
        <strain evidence="1">Expedition CK06-06</strain>
    </source>
</reference>
<organism evidence="1">
    <name type="scientific">marine sediment metagenome</name>
    <dbReference type="NCBI Taxonomy" id="412755"/>
    <lineage>
        <taxon>unclassified sequences</taxon>
        <taxon>metagenomes</taxon>
        <taxon>ecological metagenomes</taxon>
    </lineage>
</organism>
<protein>
    <submittedName>
        <fullName evidence="1">Uncharacterized protein</fullName>
    </submittedName>
</protein>
<feature type="non-terminal residue" evidence="1">
    <location>
        <position position="327"/>
    </location>
</feature>
<accession>X1MA53</accession>
<dbReference type="AlphaFoldDB" id="X1MA53"/>
<dbReference type="GO" id="GO:0006493">
    <property type="term" value="P:protein O-linked glycosylation"/>
    <property type="evidence" value="ECO:0007669"/>
    <property type="project" value="InterPro"/>
</dbReference>
<dbReference type="SMART" id="SM00028">
    <property type="entry name" value="TPR"/>
    <property type="match status" value="2"/>
</dbReference>
<dbReference type="InterPro" id="IPR019734">
    <property type="entry name" value="TPR_rpt"/>
</dbReference>
<dbReference type="InterPro" id="IPR037919">
    <property type="entry name" value="OGT"/>
</dbReference>
<dbReference type="PROSITE" id="PS50005">
    <property type="entry name" value="TPR"/>
    <property type="match status" value="2"/>
</dbReference>
<dbReference type="SUPFAM" id="SSF48452">
    <property type="entry name" value="TPR-like"/>
    <property type="match status" value="1"/>
</dbReference>
<comment type="caution">
    <text evidence="1">The sequence shown here is derived from an EMBL/GenBank/DDBJ whole genome shotgun (WGS) entry which is preliminary data.</text>
</comment>
<dbReference type="PANTHER" id="PTHR44366:SF1">
    <property type="entry name" value="UDP-N-ACETYLGLUCOSAMINE--PEPTIDE N-ACETYLGLUCOSAMINYLTRANSFERASE 110 KDA SUBUNIT"/>
    <property type="match status" value="1"/>
</dbReference>
<gene>
    <name evidence="1" type="ORF">S06H3_17985</name>
</gene>
<sequence>DNWQLFIIIWTFLGQGGELIDAKKNFENAIAVNLNIKEAYNNFGIVLGQEGDIDGAIGKFQEAIKIDPEYAEALNNLGVAFAQQGKLTEAKECFEQAIAINPTTLWANDNLSVVEQAIAGGAIDVEAVFNFEGYFAGPVPTIPQPKIVIPGDGEIVGGIVLIEAVDKTEVLEIASCRFNYRRGEEEWIEIDVDEDGSNGWSTTLDITHFEDGFYALRATMLDFTGNEGQDTIVLAVNTGEELLRAFPELNFAAATTCMHCPSLNEKLRDIIAEYAAKGIPLPHKLSKELVKGALYAAKTIAVDLWRAIFGGIDSSAKIGKNVKIGPR</sequence>